<gene>
    <name evidence="1" type="ORF">EGJ28_21085</name>
</gene>
<dbReference type="AlphaFoldDB" id="A0A427DPG0"/>
<dbReference type="RefSeq" id="WP_125940304.1">
    <property type="nucleotide sequence ID" value="NZ_RHQL01000018.1"/>
</dbReference>
<comment type="caution">
    <text evidence="1">The sequence shown here is derived from an EMBL/GenBank/DDBJ whole genome shotgun (WGS) entry which is preliminary data.</text>
</comment>
<sequence>MQTNQKKHSNLIEDIALAYHLVEPWEAGRLAALTKGTMAENPCLPGTASHAEWERGCSHGLQGDLGRVEEIELTDVAVSLPVMEIKVLPERAFWATALELQVRCGLTNEQLAARIGVDVSLLMTSMMSHQLNAGGVAVHSARFVS</sequence>
<dbReference type="EMBL" id="RHQL01000018">
    <property type="protein sequence ID" value="RRV05437.1"/>
    <property type="molecule type" value="Genomic_DNA"/>
</dbReference>
<organism evidence="1 2">
    <name type="scientific">Stutzerimonas xanthomarina</name>
    <dbReference type="NCBI Taxonomy" id="271420"/>
    <lineage>
        <taxon>Bacteria</taxon>
        <taxon>Pseudomonadati</taxon>
        <taxon>Pseudomonadota</taxon>
        <taxon>Gammaproteobacteria</taxon>
        <taxon>Pseudomonadales</taxon>
        <taxon>Pseudomonadaceae</taxon>
        <taxon>Stutzerimonas</taxon>
    </lineage>
</organism>
<proteinExistence type="predicted"/>
<evidence type="ECO:0000313" key="2">
    <source>
        <dbReference type="Proteomes" id="UP000276506"/>
    </source>
</evidence>
<reference evidence="1 2" key="1">
    <citation type="submission" date="2018-10" db="EMBL/GenBank/DDBJ databases">
        <title>Transmission dynamics of multidrug resistant bacteria on intensive care unit surfaces.</title>
        <authorList>
            <person name="D'Souza A.W."/>
            <person name="Potter R.F."/>
            <person name="Wallace M."/>
            <person name="Shupe A."/>
            <person name="Patel S."/>
            <person name="Sun S."/>
            <person name="Gul D."/>
            <person name="Kwon J.H."/>
            <person name="Andleeb S."/>
            <person name="Burnham C.-A.D."/>
            <person name="Dantas G."/>
        </authorList>
    </citation>
    <scope>NUCLEOTIDE SEQUENCE [LARGE SCALE GENOMIC DNA]</scope>
    <source>
        <strain evidence="1 2">PX_177</strain>
    </source>
</reference>
<name>A0A427DPG0_9GAMM</name>
<accession>A0A427DPG0</accession>
<dbReference type="Proteomes" id="UP000276506">
    <property type="component" value="Unassembled WGS sequence"/>
</dbReference>
<protein>
    <submittedName>
        <fullName evidence="1">AsnC family protein</fullName>
    </submittedName>
</protein>
<evidence type="ECO:0000313" key="1">
    <source>
        <dbReference type="EMBL" id="RRV05437.1"/>
    </source>
</evidence>